<feature type="domain" description="Transposase IS200-like" evidence="1">
    <location>
        <begin position="19"/>
        <end position="146"/>
    </location>
</feature>
<dbReference type="AlphaFoldDB" id="A0A011P832"/>
<comment type="caution">
    <text evidence="2">The sequence shown here is derived from an EMBL/GenBank/DDBJ whole genome shotgun (WGS) entry which is preliminary data.</text>
</comment>
<accession>A0A011P832</accession>
<sequence>MNNKLTRKRLRLPFYDYAQYDCYFVTICTHQRQLLFGEIKNGEMHLNSVGKLVHQALFSVLNKYTKSDIPCYVIMPNHLHFIWFNQDNVSLSFVVKMIKGRAGFAYRQYNLAQYYPLLPLWQRGFYEHIIRDDQDYERIAEYIENNPIMWELDKLNPTFEENYPTTGGLKPAPTITK</sequence>
<dbReference type="InterPro" id="IPR036515">
    <property type="entry name" value="Transposase_17_sf"/>
</dbReference>
<dbReference type="PANTHER" id="PTHR36966:SF1">
    <property type="entry name" value="REP-ASSOCIATED TYROSINE TRANSPOSASE"/>
    <property type="match status" value="1"/>
</dbReference>
<dbReference type="SMART" id="SM01321">
    <property type="entry name" value="Y1_Tnp"/>
    <property type="match status" value="1"/>
</dbReference>
<proteinExistence type="predicted"/>
<dbReference type="GO" id="GO:0006313">
    <property type="term" value="P:DNA transposition"/>
    <property type="evidence" value="ECO:0007669"/>
    <property type="project" value="InterPro"/>
</dbReference>
<dbReference type="Pfam" id="PF01797">
    <property type="entry name" value="Y1_Tnp"/>
    <property type="match status" value="1"/>
</dbReference>
<dbReference type="PANTHER" id="PTHR36966">
    <property type="entry name" value="REP-ASSOCIATED TYROSINE TRANSPOSASE"/>
    <property type="match status" value="1"/>
</dbReference>
<dbReference type="RefSeq" id="WP_117471575.1">
    <property type="nucleotide sequence ID" value="NZ_AVSP01000008.1"/>
</dbReference>
<dbReference type="GO" id="GO:0004803">
    <property type="term" value="F:transposase activity"/>
    <property type="evidence" value="ECO:0007669"/>
    <property type="project" value="InterPro"/>
</dbReference>
<name>A0A011P832_9PAST</name>
<reference evidence="2 3" key="1">
    <citation type="journal article" date="2014" name="Genome Announc.">
        <title>Genome Sequence of a Presumptive Mannheimia haemolytica Strain with an A1/A6-Cross-Reactive Serotype from a White-Tailed Deer (Odocoileus virginianus).</title>
        <authorList>
            <person name="Lawrence P.K."/>
            <person name="Bey R.F."/>
            <person name="Wiener B."/>
            <person name="Kittichotirat W."/>
            <person name="Bumgarner R.E."/>
        </authorList>
    </citation>
    <scope>NUCLEOTIDE SEQUENCE [LARGE SCALE GENOMIC DNA]</scope>
    <source>
        <strain evidence="2 3">PKL10</strain>
    </source>
</reference>
<dbReference type="Proteomes" id="UP000054123">
    <property type="component" value="Unassembled WGS sequence"/>
</dbReference>
<protein>
    <submittedName>
        <fullName evidence="2">Transposase</fullName>
    </submittedName>
</protein>
<dbReference type="Gene3D" id="3.30.70.1290">
    <property type="entry name" value="Transposase IS200-like"/>
    <property type="match status" value="1"/>
</dbReference>
<organism evidence="2 3">
    <name type="scientific">Mannheimia granulomatis</name>
    <dbReference type="NCBI Taxonomy" id="85402"/>
    <lineage>
        <taxon>Bacteria</taxon>
        <taxon>Pseudomonadati</taxon>
        <taxon>Pseudomonadota</taxon>
        <taxon>Gammaproteobacteria</taxon>
        <taxon>Pasteurellales</taxon>
        <taxon>Pasteurellaceae</taxon>
        <taxon>Mannheimia</taxon>
    </lineage>
</organism>
<dbReference type="OrthoDB" id="9794403at2"/>
<dbReference type="GO" id="GO:0043565">
    <property type="term" value="F:sequence-specific DNA binding"/>
    <property type="evidence" value="ECO:0007669"/>
    <property type="project" value="TreeGrafter"/>
</dbReference>
<dbReference type="SUPFAM" id="SSF143422">
    <property type="entry name" value="Transposase IS200-like"/>
    <property type="match status" value="1"/>
</dbReference>
<evidence type="ECO:0000313" key="2">
    <source>
        <dbReference type="EMBL" id="EXI62539.1"/>
    </source>
</evidence>
<dbReference type="PATRIC" id="fig|1450449.3.peg.908"/>
<dbReference type="InterPro" id="IPR002686">
    <property type="entry name" value="Transposase_17"/>
</dbReference>
<evidence type="ECO:0000259" key="1">
    <source>
        <dbReference type="SMART" id="SM01321"/>
    </source>
</evidence>
<dbReference type="InterPro" id="IPR052715">
    <property type="entry name" value="RAYT_transposase"/>
</dbReference>
<gene>
    <name evidence="2" type="ORF">AK33_04725</name>
</gene>
<evidence type="ECO:0000313" key="3">
    <source>
        <dbReference type="Proteomes" id="UP000054123"/>
    </source>
</evidence>
<keyword evidence="3" id="KW-1185">Reference proteome</keyword>
<dbReference type="NCBIfam" id="NF047646">
    <property type="entry name" value="REP_Tyr_transpos"/>
    <property type="match status" value="1"/>
</dbReference>
<dbReference type="EMBL" id="JANJ01000003">
    <property type="protein sequence ID" value="EXI62539.1"/>
    <property type="molecule type" value="Genomic_DNA"/>
</dbReference>